<dbReference type="EMBL" id="BPLR01008049">
    <property type="protein sequence ID" value="GIY21703.1"/>
    <property type="molecule type" value="Genomic_DNA"/>
</dbReference>
<feature type="compositionally biased region" description="Low complexity" evidence="1">
    <location>
        <begin position="12"/>
        <end position="23"/>
    </location>
</feature>
<protein>
    <submittedName>
        <fullName evidence="2">Uncharacterized protein</fullName>
    </submittedName>
</protein>
<organism evidence="2 3">
    <name type="scientific">Caerostris extrusa</name>
    <name type="common">Bark spider</name>
    <name type="synonym">Caerostris bankana</name>
    <dbReference type="NCBI Taxonomy" id="172846"/>
    <lineage>
        <taxon>Eukaryota</taxon>
        <taxon>Metazoa</taxon>
        <taxon>Ecdysozoa</taxon>
        <taxon>Arthropoda</taxon>
        <taxon>Chelicerata</taxon>
        <taxon>Arachnida</taxon>
        <taxon>Araneae</taxon>
        <taxon>Araneomorphae</taxon>
        <taxon>Entelegynae</taxon>
        <taxon>Araneoidea</taxon>
        <taxon>Araneidae</taxon>
        <taxon>Caerostris</taxon>
    </lineage>
</organism>
<reference evidence="2 3" key="1">
    <citation type="submission" date="2021-06" db="EMBL/GenBank/DDBJ databases">
        <title>Caerostris extrusa draft genome.</title>
        <authorList>
            <person name="Kono N."/>
            <person name="Arakawa K."/>
        </authorList>
    </citation>
    <scope>NUCLEOTIDE SEQUENCE [LARGE SCALE GENOMIC DNA]</scope>
</reference>
<dbReference type="AlphaFoldDB" id="A0AAV4RIH6"/>
<name>A0AAV4RIH6_CAEEX</name>
<evidence type="ECO:0000256" key="1">
    <source>
        <dbReference type="SAM" id="MobiDB-lite"/>
    </source>
</evidence>
<dbReference type="Proteomes" id="UP001054945">
    <property type="component" value="Unassembled WGS sequence"/>
</dbReference>
<comment type="caution">
    <text evidence="2">The sequence shown here is derived from an EMBL/GenBank/DDBJ whole genome shotgun (WGS) entry which is preliminary data.</text>
</comment>
<sequence>MNCTNSCNLLYSESESVPQPSEETIAENRDDSDPESDSLSSITADQKLEEDDIIRAKHAAFVVCGSYGTLILHLTL</sequence>
<proteinExistence type="predicted"/>
<accession>A0AAV4RIH6</accession>
<keyword evidence="3" id="KW-1185">Reference proteome</keyword>
<gene>
    <name evidence="2" type="ORF">CEXT_121571</name>
</gene>
<feature type="region of interest" description="Disordered" evidence="1">
    <location>
        <begin position="12"/>
        <end position="44"/>
    </location>
</feature>
<evidence type="ECO:0000313" key="2">
    <source>
        <dbReference type="EMBL" id="GIY21703.1"/>
    </source>
</evidence>
<evidence type="ECO:0000313" key="3">
    <source>
        <dbReference type="Proteomes" id="UP001054945"/>
    </source>
</evidence>